<dbReference type="KEGG" id="mmor:MMOR_18450"/>
<dbReference type="AlphaFoldDB" id="A0AAD1HA96"/>
<gene>
    <name evidence="1" type="ORF">MMOR_18450</name>
</gene>
<dbReference type="Proteomes" id="UP000466681">
    <property type="component" value="Chromosome"/>
</dbReference>
<protein>
    <submittedName>
        <fullName evidence="1">Uncharacterized protein</fullName>
    </submittedName>
</protein>
<accession>A0AAD1HA96</accession>
<sequence>MADDDYCAECGCPVNEHDDTGVCHALDLPENGDAIQCRCPGLPRTRDRRRAQRDALLTQIVEEDYSVLERLGDG</sequence>
<evidence type="ECO:0000313" key="1">
    <source>
        <dbReference type="EMBL" id="BBX00909.1"/>
    </source>
</evidence>
<proteinExistence type="predicted"/>
<dbReference type="EMBL" id="AP022560">
    <property type="protein sequence ID" value="BBX00909.1"/>
    <property type="molecule type" value="Genomic_DNA"/>
</dbReference>
<organism evidence="1 2">
    <name type="scientific">Mycolicibacterium moriokaense</name>
    <dbReference type="NCBI Taxonomy" id="39691"/>
    <lineage>
        <taxon>Bacteria</taxon>
        <taxon>Bacillati</taxon>
        <taxon>Actinomycetota</taxon>
        <taxon>Actinomycetes</taxon>
        <taxon>Mycobacteriales</taxon>
        <taxon>Mycobacteriaceae</taxon>
        <taxon>Mycolicibacterium</taxon>
    </lineage>
</organism>
<keyword evidence="2" id="KW-1185">Reference proteome</keyword>
<evidence type="ECO:0000313" key="2">
    <source>
        <dbReference type="Proteomes" id="UP000466681"/>
    </source>
</evidence>
<reference evidence="1 2" key="1">
    <citation type="journal article" date="2019" name="Emerg. Microbes Infect.">
        <title>Comprehensive subspecies identification of 175 nontuberculous mycobacteria species based on 7547 genomic profiles.</title>
        <authorList>
            <person name="Matsumoto Y."/>
            <person name="Kinjo T."/>
            <person name="Motooka D."/>
            <person name="Nabeya D."/>
            <person name="Jung N."/>
            <person name="Uechi K."/>
            <person name="Horii T."/>
            <person name="Iida T."/>
            <person name="Fujita J."/>
            <person name="Nakamura S."/>
        </authorList>
    </citation>
    <scope>NUCLEOTIDE SEQUENCE [LARGE SCALE GENOMIC DNA]</scope>
    <source>
        <strain evidence="1 2">JCM 6375</strain>
    </source>
</reference>
<name>A0AAD1HA96_9MYCO</name>